<dbReference type="AlphaFoldDB" id="A0A0F8YRJ1"/>
<evidence type="ECO:0000313" key="1">
    <source>
        <dbReference type="EMBL" id="KKK76365.1"/>
    </source>
</evidence>
<reference evidence="1" key="1">
    <citation type="journal article" date="2015" name="Nature">
        <title>Complex archaea that bridge the gap between prokaryotes and eukaryotes.</title>
        <authorList>
            <person name="Spang A."/>
            <person name="Saw J.H."/>
            <person name="Jorgensen S.L."/>
            <person name="Zaremba-Niedzwiedzka K."/>
            <person name="Martijn J."/>
            <person name="Lind A.E."/>
            <person name="van Eijk R."/>
            <person name="Schleper C."/>
            <person name="Guy L."/>
            <person name="Ettema T.J."/>
        </authorList>
    </citation>
    <scope>NUCLEOTIDE SEQUENCE</scope>
</reference>
<organism evidence="1">
    <name type="scientific">marine sediment metagenome</name>
    <dbReference type="NCBI Taxonomy" id="412755"/>
    <lineage>
        <taxon>unclassified sequences</taxon>
        <taxon>metagenomes</taxon>
        <taxon>ecological metagenomes</taxon>
    </lineage>
</organism>
<accession>A0A0F8YRJ1</accession>
<feature type="non-terminal residue" evidence="1">
    <location>
        <position position="151"/>
    </location>
</feature>
<name>A0A0F8YRJ1_9ZZZZ</name>
<dbReference type="EMBL" id="LAZR01055438">
    <property type="protein sequence ID" value="KKK76365.1"/>
    <property type="molecule type" value="Genomic_DNA"/>
</dbReference>
<gene>
    <name evidence="1" type="ORF">LCGC14_2864390</name>
</gene>
<proteinExistence type="predicted"/>
<comment type="caution">
    <text evidence="1">The sequence shown here is derived from an EMBL/GenBank/DDBJ whole genome shotgun (WGS) entry which is preliminary data.</text>
</comment>
<sequence>MIEMILFTSILRPDYTEELERLLFFNQNQDKVQSDLPLLIQRYGMAHIKVTGDCLRVLLDSSPQPQTLYALARSDGFERLVGVTVYLREGDTLSLVIAAVCEDYAGTRTNGEEPLVRKMVGVLRDVARRVKGINSVTLFPGTLREKQVLVG</sequence>
<protein>
    <submittedName>
        <fullName evidence="1">Uncharacterized protein</fullName>
    </submittedName>
</protein>